<dbReference type="EMBL" id="JAFEKC020000003">
    <property type="protein sequence ID" value="KAK0515944.1"/>
    <property type="molecule type" value="Genomic_DNA"/>
</dbReference>
<feature type="compositionally biased region" description="Basic and acidic residues" evidence="1">
    <location>
        <begin position="802"/>
        <end position="815"/>
    </location>
</feature>
<name>A0AA39R932_9LECA</name>
<accession>A0AA39R932</accession>
<reference evidence="2" key="1">
    <citation type="submission" date="2023-03" db="EMBL/GenBank/DDBJ databases">
        <title>Complete genome of Cladonia borealis.</title>
        <authorList>
            <person name="Park H."/>
        </authorList>
    </citation>
    <scope>NUCLEOTIDE SEQUENCE</scope>
    <source>
        <strain evidence="2">ANT050790</strain>
    </source>
</reference>
<evidence type="ECO:0000313" key="3">
    <source>
        <dbReference type="Proteomes" id="UP001166286"/>
    </source>
</evidence>
<feature type="compositionally biased region" description="Polar residues" evidence="1">
    <location>
        <begin position="151"/>
        <end position="167"/>
    </location>
</feature>
<organism evidence="2 3">
    <name type="scientific">Cladonia borealis</name>
    <dbReference type="NCBI Taxonomy" id="184061"/>
    <lineage>
        <taxon>Eukaryota</taxon>
        <taxon>Fungi</taxon>
        <taxon>Dikarya</taxon>
        <taxon>Ascomycota</taxon>
        <taxon>Pezizomycotina</taxon>
        <taxon>Lecanoromycetes</taxon>
        <taxon>OSLEUM clade</taxon>
        <taxon>Lecanoromycetidae</taxon>
        <taxon>Lecanorales</taxon>
        <taxon>Lecanorineae</taxon>
        <taxon>Cladoniaceae</taxon>
        <taxon>Cladonia</taxon>
    </lineage>
</organism>
<gene>
    <name evidence="2" type="ORF">JMJ35_001978</name>
</gene>
<dbReference type="AlphaFoldDB" id="A0AA39R932"/>
<feature type="region of interest" description="Disordered" evidence="1">
    <location>
        <begin position="144"/>
        <end position="172"/>
    </location>
</feature>
<feature type="compositionally biased region" description="Polar residues" evidence="1">
    <location>
        <begin position="956"/>
        <end position="969"/>
    </location>
</feature>
<proteinExistence type="predicted"/>
<sequence>MKSQSSTVLRVGLLRCLSESSKRESRSFYWASNPEKIFFRSVTSKPRRNYHVEHRYTGSSPRCWSLLSSSSLAISSHLSSWKHRRAKVNENRTLLLVILVTPAHLSLLEDGNAFIPDLLRQEAELSQPGQVFDIVAAVVDRIPHPRAPTEGSGSMSGARPSNSSAETTIRDGSEGVSVAVLDSSAAPSLWTKQDSQERETMTIQQRCTLTFTIPSSTGADIEAQKLGRQEFALRMLQLPVANTVFQNGRTATLFAQRWILQQEHQSNALFVPEQKVWLPQQALDLTGLTKETSVDQSLHSDLTPITPPRTIKAAIGNIIRRVSAGGSPEASIPASDELERAITTGIRNGSIPDRPAEVWALVKPRGYAPHMGCEIAEVSSELDELHKALLSGCRLHKVLSGGGGWGEKQGLLALDPDSSYSPKQQAFQLSTGDEQDTEAEKLQVLGEVVQPGDMVTFYVRDPSLARKNTLDSWPYSVAHSSLAPLSLVFGSLPSTMDVMPDLLRTKTTPDESDCVILEGCFGMLSEQGMSLTSTFNSSGLDNVTTKLDAPYTFFTIRARSTAPHSEEVNQIDLRSRDQDCETTTNSRANATSAANERMSAASRGSAKMISWNGITQRLQSLSLNISKIGAIPVRPFATDAHCYSQAEPGKSQEALFGAEAEAEAASLERQLENLQIPTVALDDVDENSAGLAKKIAKLRPQLRALKSNQSKSEDPEAQAPSGERVPLRVVRAQKRHAPMESSPVRHMQSLTLRYIPTDYIVTRSFVAADEKPQAKQGQSLPPRKVNVVLAENYASKSQLEIGKYHESEAGEETKTSRGPRKNASDPSSLIRFISETETEDAHIEAPNKLGSELSEKSTELDVEPMEIRRHLSSGQAPKLPSRLRHIRRIPAFYVSKHAAAEKMITTREGNLLIRKHGVGPKPEEWPSDLSHSTSAAEIQEIKPHSPRYQARELHSKYSSTSLQNMSPKQTLKPREQHFTFRKYKSDAKLPIFVKASS</sequence>
<dbReference type="Proteomes" id="UP001166286">
    <property type="component" value="Unassembled WGS sequence"/>
</dbReference>
<keyword evidence="3" id="KW-1185">Reference proteome</keyword>
<protein>
    <submittedName>
        <fullName evidence="2">Uncharacterized protein</fullName>
    </submittedName>
</protein>
<feature type="region of interest" description="Disordered" evidence="1">
    <location>
        <begin position="949"/>
        <end position="976"/>
    </location>
</feature>
<feature type="region of interest" description="Disordered" evidence="1">
    <location>
        <begin position="704"/>
        <end position="724"/>
    </location>
</feature>
<evidence type="ECO:0000313" key="2">
    <source>
        <dbReference type="EMBL" id="KAK0515944.1"/>
    </source>
</evidence>
<evidence type="ECO:0000256" key="1">
    <source>
        <dbReference type="SAM" id="MobiDB-lite"/>
    </source>
</evidence>
<feature type="region of interest" description="Disordered" evidence="1">
    <location>
        <begin position="800"/>
        <end position="827"/>
    </location>
</feature>
<comment type="caution">
    <text evidence="2">The sequence shown here is derived from an EMBL/GenBank/DDBJ whole genome shotgun (WGS) entry which is preliminary data.</text>
</comment>